<feature type="compositionally biased region" description="Basic and acidic residues" evidence="1">
    <location>
        <begin position="21"/>
        <end position="33"/>
    </location>
</feature>
<feature type="compositionally biased region" description="Low complexity" evidence="1">
    <location>
        <begin position="8"/>
        <end position="19"/>
    </location>
</feature>
<gene>
    <name evidence="2" type="ORF">FisN_4Hh296</name>
</gene>
<dbReference type="AlphaFoldDB" id="A0A1Z5KFJ8"/>
<organism evidence="2 3">
    <name type="scientific">Fistulifera solaris</name>
    <name type="common">Oleaginous diatom</name>
    <dbReference type="NCBI Taxonomy" id="1519565"/>
    <lineage>
        <taxon>Eukaryota</taxon>
        <taxon>Sar</taxon>
        <taxon>Stramenopiles</taxon>
        <taxon>Ochrophyta</taxon>
        <taxon>Bacillariophyta</taxon>
        <taxon>Bacillariophyceae</taxon>
        <taxon>Bacillariophycidae</taxon>
        <taxon>Naviculales</taxon>
        <taxon>Naviculaceae</taxon>
        <taxon>Fistulifera</taxon>
    </lineage>
</organism>
<feature type="compositionally biased region" description="Basic and acidic residues" evidence="1">
    <location>
        <begin position="307"/>
        <end position="325"/>
    </location>
</feature>
<sequence length="325" mass="35704">MSGDEESLLVSSSSPANSERTPLHHEAREDEHLQISFDDGSVAADSKPLTNNIKGTGHISSRVIDLNQTKEAEDNIVTSCKSDELSIAFSLDDEEFKESASTKSSFDFVEDRDLRTVLRLTLEGGNADLLFPSLSKVRSETPTNLKIGESGSSDDGLEYEIENLEALATDIQQEIETADQFASFQRSPTSHIRPAPLRRVEPFVRMPSPSEASSMDSSYSDATSVSQFSPSSVGRTPAAGRRVHFSNENEEYIFVTESRSADSTRNVTNFLDDFLVAVEDLMEDMTLTCARAVEHHRPSNMESVIGRAKDAAPSKNKKDEISQTA</sequence>
<feature type="region of interest" description="Disordered" evidence="1">
    <location>
        <begin position="1"/>
        <end position="35"/>
    </location>
</feature>
<proteinExistence type="predicted"/>
<accession>A0A1Z5KFJ8</accession>
<feature type="region of interest" description="Disordered" evidence="1">
    <location>
        <begin position="304"/>
        <end position="325"/>
    </location>
</feature>
<feature type="compositionally biased region" description="Low complexity" evidence="1">
    <location>
        <begin position="208"/>
        <end position="226"/>
    </location>
</feature>
<comment type="caution">
    <text evidence="2">The sequence shown here is derived from an EMBL/GenBank/DDBJ whole genome shotgun (WGS) entry which is preliminary data.</text>
</comment>
<dbReference type="InParanoid" id="A0A1Z5KFJ8"/>
<evidence type="ECO:0000313" key="3">
    <source>
        <dbReference type="Proteomes" id="UP000198406"/>
    </source>
</evidence>
<reference evidence="2 3" key="1">
    <citation type="journal article" date="2015" name="Plant Cell">
        <title>Oil accumulation by the oleaginous diatom Fistulifera solaris as revealed by the genome and transcriptome.</title>
        <authorList>
            <person name="Tanaka T."/>
            <person name="Maeda Y."/>
            <person name="Veluchamy A."/>
            <person name="Tanaka M."/>
            <person name="Abida H."/>
            <person name="Marechal E."/>
            <person name="Bowler C."/>
            <person name="Muto M."/>
            <person name="Sunaga Y."/>
            <person name="Tanaka M."/>
            <person name="Yoshino T."/>
            <person name="Taniguchi T."/>
            <person name="Fukuda Y."/>
            <person name="Nemoto M."/>
            <person name="Matsumoto M."/>
            <person name="Wong P.S."/>
            <person name="Aburatani S."/>
            <person name="Fujibuchi W."/>
        </authorList>
    </citation>
    <scope>NUCLEOTIDE SEQUENCE [LARGE SCALE GENOMIC DNA]</scope>
    <source>
        <strain evidence="2 3">JPCC DA0580</strain>
    </source>
</reference>
<dbReference type="EMBL" id="BDSP01000213">
    <property type="protein sequence ID" value="GAX24738.1"/>
    <property type="molecule type" value="Genomic_DNA"/>
</dbReference>
<name>A0A1Z5KFJ8_FISSO</name>
<keyword evidence="3" id="KW-1185">Reference proteome</keyword>
<evidence type="ECO:0000313" key="2">
    <source>
        <dbReference type="EMBL" id="GAX24738.1"/>
    </source>
</evidence>
<dbReference type="Proteomes" id="UP000198406">
    <property type="component" value="Unassembled WGS sequence"/>
</dbReference>
<protein>
    <submittedName>
        <fullName evidence="2">Uncharacterized protein</fullName>
    </submittedName>
</protein>
<feature type="region of interest" description="Disordered" evidence="1">
    <location>
        <begin position="208"/>
        <end position="238"/>
    </location>
</feature>
<evidence type="ECO:0000256" key="1">
    <source>
        <dbReference type="SAM" id="MobiDB-lite"/>
    </source>
</evidence>